<gene>
    <name evidence="1" type="ORF">EBQ10_09750</name>
</gene>
<name>A0A380MAM0_9ACTO</name>
<dbReference type="AlphaFoldDB" id="A0A380MAM0"/>
<dbReference type="EMBL" id="CP033905">
    <property type="protein sequence ID" value="AZR07537.1"/>
    <property type="molecule type" value="Genomic_DNA"/>
</dbReference>
<organism evidence="1 2">
    <name type="scientific">Trueperella pyogenes</name>
    <dbReference type="NCBI Taxonomy" id="1661"/>
    <lineage>
        <taxon>Bacteria</taxon>
        <taxon>Bacillati</taxon>
        <taxon>Actinomycetota</taxon>
        <taxon>Actinomycetes</taxon>
        <taxon>Actinomycetales</taxon>
        <taxon>Actinomycetaceae</taxon>
        <taxon>Trueperella</taxon>
    </lineage>
</organism>
<dbReference type="Proteomes" id="UP000275951">
    <property type="component" value="Chromosome"/>
</dbReference>
<dbReference type="RefSeq" id="WP_053793217.1">
    <property type="nucleotide sequence ID" value="NZ_CP012649.1"/>
</dbReference>
<proteinExistence type="predicted"/>
<accession>A0A380MAM0</accession>
<reference evidence="1 2" key="1">
    <citation type="submission" date="2018-11" db="EMBL/GenBank/DDBJ databases">
        <title>Multidrug-resistant genes are associated with an 42-kb island TGI1 carrying a complex class 1 integron in a Trueperella pyogenes.</title>
        <authorList>
            <person name="Dong W."/>
        </authorList>
    </citation>
    <scope>NUCLEOTIDE SEQUENCE [LARGE SCALE GENOMIC DNA]</scope>
    <source>
        <strain evidence="1 2">TP4</strain>
    </source>
</reference>
<sequence>MDWLVLAEIASHVEQEEREQLNMEVADLADAERAALTVEDRLRGALNCRVEVWMRGAGLWLYGRVEAVGQGWFLMSDATHEWIAFSHATLGLRGAVIAREAEPGLPVTATSLLRQLQGAFVELLGEIGQMQGTIVGVGKDHLLIEGQIESRYGSYAEQWQDRYFYGESERLSQIAVALDAIAVVRQARVNRL</sequence>
<evidence type="ECO:0000313" key="2">
    <source>
        <dbReference type="Proteomes" id="UP000275951"/>
    </source>
</evidence>
<evidence type="ECO:0000313" key="1">
    <source>
        <dbReference type="EMBL" id="AZR07537.1"/>
    </source>
</evidence>
<dbReference type="GeneID" id="97530661"/>
<dbReference type="OrthoDB" id="3827359at2"/>
<protein>
    <submittedName>
        <fullName evidence="1">Uncharacterized protein</fullName>
    </submittedName>
</protein>